<dbReference type="Pfam" id="PF17137">
    <property type="entry name" value="DUF5110"/>
    <property type="match status" value="1"/>
</dbReference>
<dbReference type="CDD" id="cd14752">
    <property type="entry name" value="GH31_N"/>
    <property type="match status" value="1"/>
</dbReference>
<dbReference type="InterPro" id="IPR033403">
    <property type="entry name" value="DUF5110"/>
</dbReference>
<dbReference type="Gene3D" id="2.60.40.1760">
    <property type="entry name" value="glycosyl hydrolase (family 31)"/>
    <property type="match status" value="1"/>
</dbReference>
<dbReference type="PROSITE" id="PS00129">
    <property type="entry name" value="GLYCOSYL_HYDROL_F31_1"/>
    <property type="match status" value="1"/>
</dbReference>
<dbReference type="InterPro" id="IPR011013">
    <property type="entry name" value="Gal_mutarotase_sf_dom"/>
</dbReference>
<dbReference type="SUPFAM" id="SSF74650">
    <property type="entry name" value="Galactose mutarotase-like"/>
    <property type="match status" value="1"/>
</dbReference>
<evidence type="ECO:0000259" key="7">
    <source>
        <dbReference type="Pfam" id="PF17137"/>
    </source>
</evidence>
<evidence type="ECO:0000256" key="2">
    <source>
        <dbReference type="ARBA" id="ARBA00022801"/>
    </source>
</evidence>
<dbReference type="GO" id="GO:0005975">
    <property type="term" value="P:carbohydrate metabolic process"/>
    <property type="evidence" value="ECO:0007669"/>
    <property type="project" value="InterPro"/>
</dbReference>
<evidence type="ECO:0000259" key="5">
    <source>
        <dbReference type="Pfam" id="PF01055"/>
    </source>
</evidence>
<dbReference type="InterPro" id="IPR017853">
    <property type="entry name" value="GH"/>
</dbReference>
<keyword evidence="10" id="KW-1185">Reference proteome</keyword>
<evidence type="ECO:0000259" key="8">
    <source>
        <dbReference type="Pfam" id="PF21365"/>
    </source>
</evidence>
<dbReference type="Gene3D" id="3.20.20.80">
    <property type="entry name" value="Glycosidases"/>
    <property type="match status" value="2"/>
</dbReference>
<dbReference type="InterPro" id="IPR048395">
    <property type="entry name" value="Glyco_hydro_31_C"/>
</dbReference>
<dbReference type="Pfam" id="PF01055">
    <property type="entry name" value="Glyco_hydro_31_2nd"/>
    <property type="match status" value="1"/>
</dbReference>
<dbReference type="InterPro" id="IPR025887">
    <property type="entry name" value="Glyco_hydro_31_N_dom"/>
</dbReference>
<dbReference type="KEGG" id="ttq:NIES37_26380"/>
<dbReference type="InterPro" id="IPR030458">
    <property type="entry name" value="Glyco_hydro_31_AS"/>
</dbReference>
<dbReference type="AlphaFoldDB" id="A0A1Z4MYY0"/>
<evidence type="ECO:0000256" key="4">
    <source>
        <dbReference type="RuleBase" id="RU361185"/>
    </source>
</evidence>
<keyword evidence="3 4" id="KW-0326">Glycosidase</keyword>
<feature type="domain" description="Glycosyl hydrolase family 31 C-terminal" evidence="8">
    <location>
        <begin position="652"/>
        <end position="738"/>
    </location>
</feature>
<evidence type="ECO:0000313" key="9">
    <source>
        <dbReference type="EMBL" id="BAY98686.1"/>
    </source>
</evidence>
<gene>
    <name evidence="9" type="ORF">NIES37_26380</name>
</gene>
<dbReference type="CDD" id="cd06604">
    <property type="entry name" value="GH31_glucosidase_II_MalA"/>
    <property type="match status" value="1"/>
</dbReference>
<dbReference type="PANTHER" id="PTHR22762:SF166">
    <property type="entry name" value="ALPHA-GLUCOSIDASE"/>
    <property type="match status" value="1"/>
</dbReference>
<dbReference type="Proteomes" id="UP000218785">
    <property type="component" value="Chromosome"/>
</dbReference>
<feature type="domain" description="Glycoside hydrolase family 31 TIM barrel" evidence="5">
    <location>
        <begin position="260"/>
        <end position="644"/>
    </location>
</feature>
<feature type="domain" description="Glycoside hydrolase family 31 N-terminal" evidence="6">
    <location>
        <begin position="49"/>
        <end position="217"/>
    </location>
</feature>
<protein>
    <submittedName>
        <fullName evidence="9">Alpha-glucosidase</fullName>
    </submittedName>
</protein>
<sequence>MPQYFGKLPTTNQPWTTIGSVQGVHWRDCAERSAKGDRTIDFDCGNSRLKISVLAPNLLRVRLAPTGEFIPRRAWAVALDDSQWPTFPFEVQDTEAAVEITTEQIRICLQKQESRIVCFDKANRPFAQDNLDMGMGWRLGAVAAWKQIAADEHFYGFGERTGFLDKLSEVKTNWTTDALDYDALTDEMYQAIPFFMALRPDVGYGIFFNTTFWSQFDIGAEKPGVWKMETRGDELDYYIIYGPEPADILRTYTQLTGRMPLPPKWALGYHQCRWSYESETVVRELAREFRQRQIPCDVIHLDIDYMRGYRVFTWSPQRFPDPAKLVSDLAKDGFKTVTIIDPGVKYEPEANYHVFDQGINHDYFVRKADGRLFHGYVWPEKSVFPDFLRSDVRQWWGDLQKSLTDIGIAGIWNDMNEPAIDNRPFGDGGEKIWFPLDAPQGDEGIGDWGLGTGDWGLGTGELGAPSGDKGQWGLGTGDEGDEGEKEFKIQNSKFKNDVTHLEVHNLYGLMMARACAEGLQRHRQERSFVLTRSGYAGVQRWSSVWMGDNQSLWEHLEMSLPMLCNMGLSGVGFVGCDIGGFAGNATAELFARWMQVGMLYPLMRGHSAMSTARHEPWVFGDRTENICREYINLRYQLLPYIYNLFWEAAQTGAPILRPLVYHFACDRTTYTLYDQVLLGASLMAAPIYRPGVEYRAVYLPAGTWYDWWSNERYQGPTHILTHAPLEKMPLFVRGGAIIPMQPVRQYVDEQPIDQLHLRIWPGNNEYVLFEDDGKNDAENQNFSLRKITVSTQANQTIVEIHQREGNWKQPQREVIVELVGVGEKSFTDDGGSYRWEFSEIDA</sequence>
<evidence type="ECO:0000259" key="6">
    <source>
        <dbReference type="Pfam" id="PF13802"/>
    </source>
</evidence>
<proteinExistence type="inferred from homology"/>
<keyword evidence="2 4" id="KW-0378">Hydrolase</keyword>
<dbReference type="PANTHER" id="PTHR22762">
    <property type="entry name" value="ALPHA-GLUCOSIDASE"/>
    <property type="match status" value="1"/>
</dbReference>
<dbReference type="Pfam" id="PF21365">
    <property type="entry name" value="Glyco_hydro_31_3rd"/>
    <property type="match status" value="1"/>
</dbReference>
<dbReference type="EMBL" id="AP018248">
    <property type="protein sequence ID" value="BAY98686.1"/>
    <property type="molecule type" value="Genomic_DNA"/>
</dbReference>
<evidence type="ECO:0000256" key="3">
    <source>
        <dbReference type="ARBA" id="ARBA00023295"/>
    </source>
</evidence>
<organism evidence="9 10">
    <name type="scientific">Tolypothrix tenuis PCC 7101</name>
    <dbReference type="NCBI Taxonomy" id="231146"/>
    <lineage>
        <taxon>Bacteria</taxon>
        <taxon>Bacillati</taxon>
        <taxon>Cyanobacteriota</taxon>
        <taxon>Cyanophyceae</taxon>
        <taxon>Nostocales</taxon>
        <taxon>Tolypothrichaceae</taxon>
        <taxon>Tolypothrix</taxon>
    </lineage>
</organism>
<dbReference type="GO" id="GO:0030246">
    <property type="term" value="F:carbohydrate binding"/>
    <property type="evidence" value="ECO:0007669"/>
    <property type="project" value="InterPro"/>
</dbReference>
<feature type="domain" description="DUF5110" evidence="7">
    <location>
        <begin position="754"/>
        <end position="820"/>
    </location>
</feature>
<reference evidence="9 10" key="1">
    <citation type="submission" date="2017-06" db="EMBL/GenBank/DDBJ databases">
        <title>Genome sequencing of cyanobaciteial culture collection at National Institute for Environmental Studies (NIES).</title>
        <authorList>
            <person name="Hirose Y."/>
            <person name="Shimura Y."/>
            <person name="Fujisawa T."/>
            <person name="Nakamura Y."/>
            <person name="Kawachi M."/>
        </authorList>
    </citation>
    <scope>NUCLEOTIDE SEQUENCE [LARGE SCALE GENOMIC DNA]</scope>
    <source>
        <strain evidence="9 10">NIES-37</strain>
    </source>
</reference>
<accession>A0A1Z4MYY0</accession>
<dbReference type="RefSeq" id="WP_096576297.1">
    <property type="nucleotide sequence ID" value="NZ_CAWNJS010000001.1"/>
</dbReference>
<name>A0A1Z4MYY0_9CYAN</name>
<dbReference type="Gene3D" id="2.60.40.1180">
    <property type="entry name" value="Golgi alpha-mannosidase II"/>
    <property type="match status" value="2"/>
</dbReference>
<dbReference type="SUPFAM" id="SSF51445">
    <property type="entry name" value="(Trans)glycosidases"/>
    <property type="match status" value="1"/>
</dbReference>
<evidence type="ECO:0000256" key="1">
    <source>
        <dbReference type="ARBA" id="ARBA00007806"/>
    </source>
</evidence>
<dbReference type="InterPro" id="IPR000322">
    <property type="entry name" value="Glyco_hydro_31_TIM"/>
</dbReference>
<dbReference type="Pfam" id="PF13802">
    <property type="entry name" value="Gal_mutarotas_2"/>
    <property type="match status" value="1"/>
</dbReference>
<dbReference type="InterPro" id="IPR013780">
    <property type="entry name" value="Glyco_hydro_b"/>
</dbReference>
<comment type="similarity">
    <text evidence="1 4">Belongs to the glycosyl hydrolase 31 family.</text>
</comment>
<evidence type="ECO:0000313" key="10">
    <source>
        <dbReference type="Proteomes" id="UP000218785"/>
    </source>
</evidence>
<dbReference type="GO" id="GO:0004553">
    <property type="term" value="F:hydrolase activity, hydrolyzing O-glycosyl compounds"/>
    <property type="evidence" value="ECO:0007669"/>
    <property type="project" value="InterPro"/>
</dbReference>
<dbReference type="SUPFAM" id="SSF51011">
    <property type="entry name" value="Glycosyl hydrolase domain"/>
    <property type="match status" value="1"/>
</dbReference>